<reference evidence="2 3" key="1">
    <citation type="submission" date="2016-08" db="EMBL/GenBank/DDBJ databases">
        <title>The complete genome of Streptomyces subrutilus 10-1-1.</title>
        <authorList>
            <person name="Chen X."/>
        </authorList>
    </citation>
    <scope>NUCLEOTIDE SEQUENCE [LARGE SCALE GENOMIC DNA]</scope>
    <source>
        <strain evidence="2 3">10-1-1</strain>
        <plasmid evidence="3">pacmp2</plasmid>
    </source>
</reference>
<evidence type="ECO:0000313" key="3">
    <source>
        <dbReference type="Proteomes" id="UP000095705"/>
    </source>
</evidence>
<proteinExistence type="predicted"/>
<feature type="region of interest" description="Disordered" evidence="1">
    <location>
        <begin position="59"/>
        <end position="105"/>
    </location>
</feature>
<evidence type="ECO:0000256" key="1">
    <source>
        <dbReference type="SAM" id="MobiDB-lite"/>
    </source>
</evidence>
<evidence type="ECO:0000313" key="2">
    <source>
        <dbReference type="EMBL" id="OEJ20872.1"/>
    </source>
</evidence>
<sequence length="105" mass="11484">MADVRITAATVEEQDRVADLITRALAAYPEPVAVDTPRRLPNRKPGPDHRLVMSVIPLAPQPQQHTVHVERDDASPDRSGGERDGGRRAVGRVQRRRALPPGSGQ</sequence>
<feature type="compositionally biased region" description="Basic residues" evidence="1">
    <location>
        <begin position="89"/>
        <end position="98"/>
    </location>
</feature>
<keyword evidence="2" id="KW-0614">Plasmid</keyword>
<name>A0A1E5NXL7_9ACTN</name>
<dbReference type="AlphaFoldDB" id="A0A1E5NXL7"/>
<gene>
    <name evidence="2" type="ORF">BGK67_35130</name>
</gene>
<geneLocation type="plasmid" evidence="3">
    <name>pacmp2</name>
</geneLocation>
<comment type="caution">
    <text evidence="2">The sequence shown here is derived from an EMBL/GenBank/DDBJ whole genome shotgun (WGS) entry which is preliminary data.</text>
</comment>
<protein>
    <submittedName>
        <fullName evidence="2">Uncharacterized protein</fullName>
    </submittedName>
</protein>
<organism evidence="2 3">
    <name type="scientific">Streptomyces subrutilus</name>
    <dbReference type="NCBI Taxonomy" id="36818"/>
    <lineage>
        <taxon>Bacteria</taxon>
        <taxon>Bacillati</taxon>
        <taxon>Actinomycetota</taxon>
        <taxon>Actinomycetes</taxon>
        <taxon>Kitasatosporales</taxon>
        <taxon>Streptomycetaceae</taxon>
        <taxon>Streptomyces</taxon>
    </lineage>
</organism>
<feature type="compositionally biased region" description="Basic and acidic residues" evidence="1">
    <location>
        <begin position="67"/>
        <end position="87"/>
    </location>
</feature>
<keyword evidence="3" id="KW-1185">Reference proteome</keyword>
<dbReference type="EMBL" id="MEHK01000006">
    <property type="protein sequence ID" value="OEJ20872.1"/>
    <property type="molecule type" value="Genomic_DNA"/>
</dbReference>
<accession>A0A1E5NXL7</accession>
<dbReference type="Proteomes" id="UP000095705">
    <property type="component" value="Plasmid pACMP2"/>
</dbReference>